<dbReference type="Gene3D" id="3.10.180.10">
    <property type="entry name" value="2,3-Dihydroxybiphenyl 1,2-Dioxygenase, domain 1"/>
    <property type="match status" value="1"/>
</dbReference>
<dbReference type="InterPro" id="IPR004360">
    <property type="entry name" value="Glyas_Fos-R_dOase_dom"/>
</dbReference>
<feature type="domain" description="VOC" evidence="1">
    <location>
        <begin position="6"/>
        <end position="124"/>
    </location>
</feature>
<proteinExistence type="predicted"/>
<accession>A0ABU4RBI1</accession>
<evidence type="ECO:0000313" key="2">
    <source>
        <dbReference type="EMBL" id="MDX6189953.1"/>
    </source>
</evidence>
<dbReference type="RefSeq" id="WP_230003124.1">
    <property type="nucleotide sequence ID" value="NZ_CP087134.1"/>
</dbReference>
<organism evidence="2 3">
    <name type="scientific">Flavobacterium cupriresistens</name>
    <dbReference type="NCBI Taxonomy" id="2893885"/>
    <lineage>
        <taxon>Bacteria</taxon>
        <taxon>Pseudomonadati</taxon>
        <taxon>Bacteroidota</taxon>
        <taxon>Flavobacteriia</taxon>
        <taxon>Flavobacteriales</taxon>
        <taxon>Flavobacteriaceae</taxon>
        <taxon>Flavobacterium</taxon>
    </lineage>
</organism>
<name>A0ABU4RBI1_9FLAO</name>
<dbReference type="Pfam" id="PF00903">
    <property type="entry name" value="Glyoxalase"/>
    <property type="match status" value="1"/>
</dbReference>
<evidence type="ECO:0000259" key="1">
    <source>
        <dbReference type="PROSITE" id="PS51819"/>
    </source>
</evidence>
<gene>
    <name evidence="2" type="ORF">SGQ83_11385</name>
</gene>
<keyword evidence="3" id="KW-1185">Reference proteome</keyword>
<sequence length="127" mass="14555">MAKTNPVIYFEIPVNDLNRAENFYKTVFGFSFEREIIDHYEMTLFPFEDTRSGISGALAKGDVYKPSKEGVIIYFRTANIDLTLQKVLAQNGTILYPKTINENYGFIVAEFQDSEGNRIAIQEIIKK</sequence>
<comment type="caution">
    <text evidence="2">The sequence shown here is derived from an EMBL/GenBank/DDBJ whole genome shotgun (WGS) entry which is preliminary data.</text>
</comment>
<dbReference type="EMBL" id="JAWXVI010000006">
    <property type="protein sequence ID" value="MDX6189953.1"/>
    <property type="molecule type" value="Genomic_DNA"/>
</dbReference>
<dbReference type="SUPFAM" id="SSF54593">
    <property type="entry name" value="Glyoxalase/Bleomycin resistance protein/Dihydroxybiphenyl dioxygenase"/>
    <property type="match status" value="1"/>
</dbReference>
<dbReference type="PROSITE" id="PS51819">
    <property type="entry name" value="VOC"/>
    <property type="match status" value="1"/>
</dbReference>
<reference evidence="2 3" key="1">
    <citation type="submission" date="2023-11" db="EMBL/GenBank/DDBJ databases">
        <title>Unpublished Manusciprt.</title>
        <authorList>
            <person name="Saticioglu I.B."/>
            <person name="Ay H."/>
            <person name="Ajmi N."/>
            <person name="Altun S."/>
            <person name="Duman M."/>
        </authorList>
    </citation>
    <scope>NUCLEOTIDE SEQUENCE [LARGE SCALE GENOMIC DNA]</scope>
    <source>
        <strain evidence="2 3">Fl-318</strain>
    </source>
</reference>
<dbReference type="PANTHER" id="PTHR33993">
    <property type="entry name" value="GLYOXALASE-RELATED"/>
    <property type="match status" value="1"/>
</dbReference>
<protein>
    <submittedName>
        <fullName evidence="2">VOC family protein</fullName>
    </submittedName>
</protein>
<dbReference type="Proteomes" id="UP001273350">
    <property type="component" value="Unassembled WGS sequence"/>
</dbReference>
<dbReference type="CDD" id="cd07247">
    <property type="entry name" value="SgaA_N_like"/>
    <property type="match status" value="1"/>
</dbReference>
<dbReference type="InterPro" id="IPR037523">
    <property type="entry name" value="VOC_core"/>
</dbReference>
<evidence type="ECO:0000313" key="3">
    <source>
        <dbReference type="Proteomes" id="UP001273350"/>
    </source>
</evidence>
<dbReference type="InterPro" id="IPR029068">
    <property type="entry name" value="Glyas_Bleomycin-R_OHBP_Dase"/>
</dbReference>
<dbReference type="InterPro" id="IPR052164">
    <property type="entry name" value="Anthracycline_SecMetBiosynth"/>
</dbReference>
<dbReference type="PANTHER" id="PTHR33993:SF2">
    <property type="entry name" value="VOC DOMAIN-CONTAINING PROTEIN"/>
    <property type="match status" value="1"/>
</dbReference>